<evidence type="ECO:0000313" key="9">
    <source>
        <dbReference type="Proteomes" id="UP001596978"/>
    </source>
</evidence>
<dbReference type="RefSeq" id="WP_386408676.1">
    <property type="nucleotide sequence ID" value="NZ_JBHTJH010000017.1"/>
</dbReference>
<keyword evidence="9" id="KW-1185">Reference proteome</keyword>
<dbReference type="SMART" id="SM00563">
    <property type="entry name" value="PlsC"/>
    <property type="match status" value="1"/>
</dbReference>
<sequence>MRKLLAYPLTILYFIVFGITLLIFHPIQWFCLRVFGYQAHKKSVDILNWFLMRCLNILGTRFTFNNPHQIPTDSPCIIVSNHQSMYDIPPIIWYMRKHHGKFISKKELGSGIPSISFNLKYGGGALIDRKNPEQAISAIRKLGKYAEENTRSVVIFPEGTRSRDGHPKKFKTAGLKVLIEEMPSALIVPISINNSWKTLQYGKFPMGIGAHIKYQVHEPFAVKDLTVGEVLQKVESDIVGGIVKTPL</sequence>
<evidence type="ECO:0000256" key="2">
    <source>
        <dbReference type="ARBA" id="ARBA00022516"/>
    </source>
</evidence>
<dbReference type="InterPro" id="IPR002123">
    <property type="entry name" value="Plipid/glycerol_acylTrfase"/>
</dbReference>
<keyword evidence="6" id="KW-0472">Membrane</keyword>
<dbReference type="SUPFAM" id="SSF69593">
    <property type="entry name" value="Glycerol-3-phosphate (1)-acyltransferase"/>
    <property type="match status" value="1"/>
</dbReference>
<keyword evidence="4" id="KW-0443">Lipid metabolism</keyword>
<gene>
    <name evidence="8" type="ORF">ACFQ1M_12430</name>
</gene>
<protein>
    <submittedName>
        <fullName evidence="8">Lysophospholipid acyltransferase family protein</fullName>
    </submittedName>
</protein>
<keyword evidence="5 8" id="KW-0012">Acyltransferase</keyword>
<comment type="pathway">
    <text evidence="1">Lipid metabolism.</text>
</comment>
<evidence type="ECO:0000256" key="1">
    <source>
        <dbReference type="ARBA" id="ARBA00005189"/>
    </source>
</evidence>
<dbReference type="GO" id="GO:0016746">
    <property type="term" value="F:acyltransferase activity"/>
    <property type="evidence" value="ECO:0007669"/>
    <property type="project" value="UniProtKB-KW"/>
</dbReference>
<dbReference type="Proteomes" id="UP001596978">
    <property type="component" value="Unassembled WGS sequence"/>
</dbReference>
<reference evidence="9" key="1">
    <citation type="journal article" date="2019" name="Int. J. Syst. Evol. Microbiol.">
        <title>The Global Catalogue of Microorganisms (GCM) 10K type strain sequencing project: providing services to taxonomists for standard genome sequencing and annotation.</title>
        <authorList>
            <consortium name="The Broad Institute Genomics Platform"/>
            <consortium name="The Broad Institute Genome Sequencing Center for Infectious Disease"/>
            <person name="Wu L."/>
            <person name="Ma J."/>
        </authorList>
    </citation>
    <scope>NUCLEOTIDE SEQUENCE [LARGE SCALE GENOMIC DNA]</scope>
    <source>
        <strain evidence="9">CCUG 62952</strain>
    </source>
</reference>
<dbReference type="PANTHER" id="PTHR10434">
    <property type="entry name" value="1-ACYL-SN-GLYCEROL-3-PHOSPHATE ACYLTRANSFERASE"/>
    <property type="match status" value="1"/>
</dbReference>
<keyword evidence="3" id="KW-0808">Transferase</keyword>
<name>A0ABW3D2F9_9FLAO</name>
<evidence type="ECO:0000259" key="7">
    <source>
        <dbReference type="SMART" id="SM00563"/>
    </source>
</evidence>
<keyword evidence="6" id="KW-1133">Transmembrane helix</keyword>
<accession>A0ABW3D2F9</accession>
<dbReference type="Pfam" id="PF01553">
    <property type="entry name" value="Acyltransferase"/>
    <property type="match status" value="1"/>
</dbReference>
<evidence type="ECO:0000256" key="6">
    <source>
        <dbReference type="SAM" id="Phobius"/>
    </source>
</evidence>
<feature type="transmembrane region" description="Helical" evidence="6">
    <location>
        <begin position="6"/>
        <end position="32"/>
    </location>
</feature>
<feature type="domain" description="Phospholipid/glycerol acyltransferase" evidence="7">
    <location>
        <begin position="76"/>
        <end position="195"/>
    </location>
</feature>
<comment type="caution">
    <text evidence="8">The sequence shown here is derived from an EMBL/GenBank/DDBJ whole genome shotgun (WGS) entry which is preliminary data.</text>
</comment>
<dbReference type="PANTHER" id="PTHR10434:SF64">
    <property type="entry name" value="1-ACYL-SN-GLYCEROL-3-PHOSPHATE ACYLTRANSFERASE-RELATED"/>
    <property type="match status" value="1"/>
</dbReference>
<evidence type="ECO:0000256" key="4">
    <source>
        <dbReference type="ARBA" id="ARBA00023098"/>
    </source>
</evidence>
<keyword evidence="2" id="KW-0444">Lipid biosynthesis</keyword>
<organism evidence="8 9">
    <name type="scientific">Sungkyunkwania multivorans</name>
    <dbReference type="NCBI Taxonomy" id="1173618"/>
    <lineage>
        <taxon>Bacteria</taxon>
        <taxon>Pseudomonadati</taxon>
        <taxon>Bacteroidota</taxon>
        <taxon>Flavobacteriia</taxon>
        <taxon>Flavobacteriales</taxon>
        <taxon>Flavobacteriaceae</taxon>
        <taxon>Sungkyunkwania</taxon>
    </lineage>
</organism>
<proteinExistence type="predicted"/>
<dbReference type="EMBL" id="JBHTJH010000017">
    <property type="protein sequence ID" value="MFD0863013.1"/>
    <property type="molecule type" value="Genomic_DNA"/>
</dbReference>
<evidence type="ECO:0000256" key="5">
    <source>
        <dbReference type="ARBA" id="ARBA00023315"/>
    </source>
</evidence>
<evidence type="ECO:0000256" key="3">
    <source>
        <dbReference type="ARBA" id="ARBA00022679"/>
    </source>
</evidence>
<keyword evidence="6" id="KW-0812">Transmembrane</keyword>
<evidence type="ECO:0000313" key="8">
    <source>
        <dbReference type="EMBL" id="MFD0863013.1"/>
    </source>
</evidence>
<dbReference type="CDD" id="cd07989">
    <property type="entry name" value="LPLAT_AGPAT-like"/>
    <property type="match status" value="1"/>
</dbReference>